<dbReference type="EMBL" id="BTSX01000003">
    <property type="protein sequence ID" value="GMS89562.1"/>
    <property type="molecule type" value="Genomic_DNA"/>
</dbReference>
<evidence type="ECO:0008006" key="11">
    <source>
        <dbReference type="Google" id="ProtNLM"/>
    </source>
</evidence>
<feature type="transmembrane region" description="Helical" evidence="8">
    <location>
        <begin position="33"/>
        <end position="53"/>
    </location>
</feature>
<keyword evidence="7" id="KW-0807">Transducer</keyword>
<feature type="transmembrane region" description="Helical" evidence="8">
    <location>
        <begin position="65"/>
        <end position="85"/>
    </location>
</feature>
<evidence type="ECO:0000256" key="4">
    <source>
        <dbReference type="ARBA" id="ARBA00022989"/>
    </source>
</evidence>
<evidence type="ECO:0000256" key="2">
    <source>
        <dbReference type="ARBA" id="ARBA00022475"/>
    </source>
</evidence>
<feature type="non-terminal residue" evidence="9">
    <location>
        <position position="1"/>
    </location>
</feature>
<proteinExistence type="predicted"/>
<organism evidence="9 10">
    <name type="scientific">Pristionchus entomophagus</name>
    <dbReference type="NCBI Taxonomy" id="358040"/>
    <lineage>
        <taxon>Eukaryota</taxon>
        <taxon>Metazoa</taxon>
        <taxon>Ecdysozoa</taxon>
        <taxon>Nematoda</taxon>
        <taxon>Chromadorea</taxon>
        <taxon>Rhabditida</taxon>
        <taxon>Rhabditina</taxon>
        <taxon>Diplogasteromorpha</taxon>
        <taxon>Diplogasteroidea</taxon>
        <taxon>Neodiplogasteridae</taxon>
        <taxon>Pristionchus</taxon>
    </lineage>
</organism>
<evidence type="ECO:0000256" key="1">
    <source>
        <dbReference type="ARBA" id="ARBA00004651"/>
    </source>
</evidence>
<name>A0AAV5T1V1_9BILA</name>
<keyword evidence="6 8" id="KW-0472">Membrane</keyword>
<keyword evidence="2" id="KW-1003">Cell membrane</keyword>
<accession>A0AAV5T1V1</accession>
<evidence type="ECO:0000313" key="9">
    <source>
        <dbReference type="EMBL" id="GMS89562.1"/>
    </source>
</evidence>
<dbReference type="PANTHER" id="PTHR37441:SF4">
    <property type="entry name" value="G-PROTEIN COUPLED RECEPTORS FAMILY 1 PROFILE DOMAIN-CONTAINING PROTEIN"/>
    <property type="match status" value="1"/>
</dbReference>
<keyword evidence="3 8" id="KW-0812">Transmembrane</keyword>
<comment type="subcellular location">
    <subcellularLocation>
        <location evidence="1">Cell membrane</location>
        <topology evidence="1">Multi-pass membrane protein</topology>
    </subcellularLocation>
</comment>
<dbReference type="PANTHER" id="PTHR37441">
    <property type="entry name" value="PROTEIN CBG16518"/>
    <property type="match status" value="1"/>
</dbReference>
<feature type="transmembrane region" description="Helical" evidence="8">
    <location>
        <begin position="105"/>
        <end position="126"/>
    </location>
</feature>
<evidence type="ECO:0000256" key="8">
    <source>
        <dbReference type="SAM" id="Phobius"/>
    </source>
</evidence>
<feature type="transmembrane region" description="Helical" evidence="8">
    <location>
        <begin position="7"/>
        <end position="27"/>
    </location>
</feature>
<evidence type="ECO:0000256" key="3">
    <source>
        <dbReference type="ARBA" id="ARBA00022692"/>
    </source>
</evidence>
<dbReference type="AlphaFoldDB" id="A0AAV5T1V1"/>
<dbReference type="GO" id="GO:0004930">
    <property type="term" value="F:G protein-coupled receptor activity"/>
    <property type="evidence" value="ECO:0007669"/>
    <property type="project" value="UniProtKB-KW"/>
</dbReference>
<dbReference type="GO" id="GO:0005886">
    <property type="term" value="C:plasma membrane"/>
    <property type="evidence" value="ECO:0007669"/>
    <property type="project" value="UniProtKB-SubCell"/>
</dbReference>
<evidence type="ECO:0000256" key="7">
    <source>
        <dbReference type="ARBA" id="ARBA00023224"/>
    </source>
</evidence>
<dbReference type="Proteomes" id="UP001432027">
    <property type="component" value="Unassembled WGS sequence"/>
</dbReference>
<dbReference type="InterPro" id="IPR040435">
    <property type="entry name" value="Put_GPCR_Chromadorea"/>
</dbReference>
<comment type="caution">
    <text evidence="9">The sequence shown here is derived from an EMBL/GenBank/DDBJ whole genome shotgun (WGS) entry which is preliminary data.</text>
</comment>
<evidence type="ECO:0000256" key="6">
    <source>
        <dbReference type="ARBA" id="ARBA00023136"/>
    </source>
</evidence>
<keyword evidence="5" id="KW-0297">G-protein coupled receptor</keyword>
<gene>
    <name evidence="9" type="ORF">PENTCL1PPCAC_11737</name>
</gene>
<evidence type="ECO:0000256" key="5">
    <source>
        <dbReference type="ARBA" id="ARBA00023040"/>
    </source>
</evidence>
<evidence type="ECO:0000313" key="10">
    <source>
        <dbReference type="Proteomes" id="UP001432027"/>
    </source>
</evidence>
<keyword evidence="4 8" id="KW-1133">Transmembrane helix</keyword>
<protein>
    <recommendedName>
        <fullName evidence="11">G protein-coupled receptor</fullName>
    </recommendedName>
</protein>
<keyword evidence="10" id="KW-1185">Reference proteome</keyword>
<sequence>IIFNLSRLNFFLTSIFLGLIDTADFMFIMETNFAHYVLLYTAVIHPFIYANYLTFRHCVGVGISLVFLASLQGAVIGMGCSILLFPSSSPIKCPIETCQYPISLSILYIIIGDYLLMLLMYIIVLWRLK</sequence>
<reference evidence="9" key="1">
    <citation type="submission" date="2023-10" db="EMBL/GenBank/DDBJ databases">
        <title>Genome assembly of Pristionchus species.</title>
        <authorList>
            <person name="Yoshida K."/>
            <person name="Sommer R.J."/>
        </authorList>
    </citation>
    <scope>NUCLEOTIDE SEQUENCE</scope>
    <source>
        <strain evidence="9">RS0144</strain>
    </source>
</reference>
<keyword evidence="5" id="KW-0675">Receptor</keyword>